<feature type="region of interest" description="Disordered" evidence="7">
    <location>
        <begin position="61"/>
        <end position="218"/>
    </location>
</feature>
<keyword evidence="4" id="KW-0808">Transferase</keyword>
<dbReference type="SUPFAM" id="SSF47384">
    <property type="entry name" value="Homodimeric domain of signal transducing histidine kinase"/>
    <property type="match status" value="1"/>
</dbReference>
<dbReference type="Pfam" id="PF01590">
    <property type="entry name" value="GAF"/>
    <property type="match status" value="1"/>
</dbReference>
<dbReference type="Gene3D" id="1.10.287.130">
    <property type="match status" value="1"/>
</dbReference>
<dbReference type="InterPro" id="IPR001789">
    <property type="entry name" value="Sig_transdc_resp-reg_receiver"/>
</dbReference>
<dbReference type="OrthoDB" id="21225at2759"/>
<keyword evidence="5" id="KW-0418">Kinase</keyword>
<dbReference type="EMBL" id="KV419410">
    <property type="protein sequence ID" value="KZS92507.1"/>
    <property type="molecule type" value="Genomic_DNA"/>
</dbReference>
<feature type="compositionally biased region" description="Polar residues" evidence="7">
    <location>
        <begin position="152"/>
        <end position="162"/>
    </location>
</feature>
<evidence type="ECO:0000259" key="9">
    <source>
        <dbReference type="PROSITE" id="PS50110"/>
    </source>
</evidence>
<keyword evidence="11" id="KW-1185">Reference proteome</keyword>
<dbReference type="SMART" id="SM00387">
    <property type="entry name" value="HATPase_c"/>
    <property type="match status" value="1"/>
</dbReference>
<dbReference type="CDD" id="cd00082">
    <property type="entry name" value="HisKA"/>
    <property type="match status" value="1"/>
</dbReference>
<gene>
    <name evidence="10" type="ORF">SISNIDRAFT_429142</name>
</gene>
<dbReference type="InterPro" id="IPR005467">
    <property type="entry name" value="His_kinase_dom"/>
</dbReference>
<evidence type="ECO:0000256" key="6">
    <source>
        <dbReference type="PROSITE-ProRule" id="PRU00169"/>
    </source>
</evidence>
<dbReference type="SMART" id="SM00388">
    <property type="entry name" value="HisKA"/>
    <property type="match status" value="1"/>
</dbReference>
<comment type="catalytic activity">
    <reaction evidence="1">
        <text>ATP + protein L-histidine = ADP + protein N-phospho-L-histidine.</text>
        <dbReference type="EC" id="2.7.13.3"/>
    </reaction>
</comment>
<feature type="domain" description="Response regulatory" evidence="9">
    <location>
        <begin position="1321"/>
        <end position="1455"/>
    </location>
</feature>
<feature type="compositionally biased region" description="Polar residues" evidence="7">
    <location>
        <begin position="1260"/>
        <end position="1270"/>
    </location>
</feature>
<dbReference type="GO" id="GO:0005886">
    <property type="term" value="C:plasma membrane"/>
    <property type="evidence" value="ECO:0007669"/>
    <property type="project" value="TreeGrafter"/>
</dbReference>
<keyword evidence="3 6" id="KW-0597">Phosphoprotein</keyword>
<feature type="modified residue" description="4-aspartylphosphate" evidence="6">
    <location>
        <position position="1371"/>
    </location>
</feature>
<dbReference type="PROSITE" id="PS50109">
    <property type="entry name" value="HIS_KIN"/>
    <property type="match status" value="1"/>
</dbReference>
<dbReference type="FunFam" id="1.10.287.130:FF:000023">
    <property type="entry name" value="Sensor histidine kinase/response regulator, putative"/>
    <property type="match status" value="1"/>
</dbReference>
<dbReference type="PANTHER" id="PTHR43047:SF72">
    <property type="entry name" value="OSMOSENSING HISTIDINE PROTEIN KINASE SLN1"/>
    <property type="match status" value="1"/>
</dbReference>
<feature type="region of interest" description="Disordered" evidence="7">
    <location>
        <begin position="1203"/>
        <end position="1297"/>
    </location>
</feature>
<evidence type="ECO:0000256" key="7">
    <source>
        <dbReference type="SAM" id="MobiDB-lite"/>
    </source>
</evidence>
<dbReference type="PROSITE" id="PS50110">
    <property type="entry name" value="RESPONSE_REGULATORY"/>
    <property type="match status" value="1"/>
</dbReference>
<evidence type="ECO:0000256" key="2">
    <source>
        <dbReference type="ARBA" id="ARBA00012438"/>
    </source>
</evidence>
<dbReference type="PANTHER" id="PTHR43047">
    <property type="entry name" value="TWO-COMPONENT HISTIDINE PROTEIN KINASE"/>
    <property type="match status" value="1"/>
</dbReference>
<dbReference type="InterPro" id="IPR003594">
    <property type="entry name" value="HATPase_dom"/>
</dbReference>
<feature type="compositionally biased region" description="Polar residues" evidence="7">
    <location>
        <begin position="180"/>
        <end position="200"/>
    </location>
</feature>
<proteinExistence type="predicted"/>
<dbReference type="SUPFAM" id="SSF55781">
    <property type="entry name" value="GAF domain-like"/>
    <property type="match status" value="1"/>
</dbReference>
<dbReference type="EC" id="2.7.13.3" evidence="2"/>
<dbReference type="Gene3D" id="3.40.50.2300">
    <property type="match status" value="1"/>
</dbReference>
<evidence type="ECO:0000256" key="3">
    <source>
        <dbReference type="ARBA" id="ARBA00022553"/>
    </source>
</evidence>
<feature type="region of interest" description="Disordered" evidence="7">
    <location>
        <begin position="345"/>
        <end position="380"/>
    </location>
</feature>
<dbReference type="Gene3D" id="3.30.565.10">
    <property type="entry name" value="Histidine kinase-like ATPase, C-terminal domain"/>
    <property type="match status" value="1"/>
</dbReference>
<dbReference type="SUPFAM" id="SSF55874">
    <property type="entry name" value="ATPase domain of HSP90 chaperone/DNA topoisomerase II/histidine kinase"/>
    <property type="match status" value="1"/>
</dbReference>
<dbReference type="InterPro" id="IPR036097">
    <property type="entry name" value="HisK_dim/P_sf"/>
</dbReference>
<dbReference type="InterPro" id="IPR003661">
    <property type="entry name" value="HisK_dim/P_dom"/>
</dbReference>
<dbReference type="GO" id="GO:0000155">
    <property type="term" value="F:phosphorelay sensor kinase activity"/>
    <property type="evidence" value="ECO:0007669"/>
    <property type="project" value="InterPro"/>
</dbReference>
<dbReference type="InterPro" id="IPR036890">
    <property type="entry name" value="HATPase_C_sf"/>
</dbReference>
<protein>
    <recommendedName>
        <fullName evidence="2">histidine kinase</fullName>
        <ecNumber evidence="2">2.7.13.3</ecNumber>
    </recommendedName>
</protein>
<dbReference type="Pfam" id="PF00512">
    <property type="entry name" value="HisKA"/>
    <property type="match status" value="1"/>
</dbReference>
<evidence type="ECO:0000256" key="1">
    <source>
        <dbReference type="ARBA" id="ARBA00000085"/>
    </source>
</evidence>
<dbReference type="InterPro" id="IPR003018">
    <property type="entry name" value="GAF"/>
</dbReference>
<dbReference type="PRINTS" id="PR00344">
    <property type="entry name" value="BCTRLSENSOR"/>
</dbReference>
<feature type="compositionally biased region" description="Low complexity" evidence="7">
    <location>
        <begin position="127"/>
        <end position="151"/>
    </location>
</feature>
<dbReference type="InterPro" id="IPR011006">
    <property type="entry name" value="CheY-like_superfamily"/>
</dbReference>
<dbReference type="SMART" id="SM00448">
    <property type="entry name" value="REC"/>
    <property type="match status" value="1"/>
</dbReference>
<feature type="region of interest" description="Disordered" evidence="7">
    <location>
        <begin position="1"/>
        <end position="20"/>
    </location>
</feature>
<evidence type="ECO:0000259" key="8">
    <source>
        <dbReference type="PROSITE" id="PS50109"/>
    </source>
</evidence>
<dbReference type="GO" id="GO:0009927">
    <property type="term" value="F:histidine phosphotransfer kinase activity"/>
    <property type="evidence" value="ECO:0007669"/>
    <property type="project" value="TreeGrafter"/>
</dbReference>
<feature type="compositionally biased region" description="Basic and acidic residues" evidence="7">
    <location>
        <begin position="361"/>
        <end position="373"/>
    </location>
</feature>
<reference evidence="10 11" key="1">
    <citation type="journal article" date="2016" name="Mol. Biol. Evol.">
        <title>Comparative Genomics of Early-Diverging Mushroom-Forming Fungi Provides Insights into the Origins of Lignocellulose Decay Capabilities.</title>
        <authorList>
            <person name="Nagy L.G."/>
            <person name="Riley R."/>
            <person name="Tritt A."/>
            <person name="Adam C."/>
            <person name="Daum C."/>
            <person name="Floudas D."/>
            <person name="Sun H."/>
            <person name="Yadav J.S."/>
            <person name="Pangilinan J."/>
            <person name="Larsson K.H."/>
            <person name="Matsuura K."/>
            <person name="Barry K."/>
            <person name="Labutti K."/>
            <person name="Kuo R."/>
            <person name="Ohm R.A."/>
            <person name="Bhattacharya S.S."/>
            <person name="Shirouzu T."/>
            <person name="Yoshinaga Y."/>
            <person name="Martin F.M."/>
            <person name="Grigoriev I.V."/>
            <person name="Hibbett D.S."/>
        </authorList>
    </citation>
    <scope>NUCLEOTIDE SEQUENCE [LARGE SCALE GENOMIC DNA]</scope>
    <source>
        <strain evidence="10 11">HHB9708</strain>
    </source>
</reference>
<dbReference type="CDD" id="cd17546">
    <property type="entry name" value="REC_hyHK_CKI1_RcsC-like"/>
    <property type="match status" value="1"/>
</dbReference>
<dbReference type="InterPro" id="IPR004358">
    <property type="entry name" value="Sig_transdc_His_kin-like_C"/>
</dbReference>
<feature type="domain" description="Histidine kinase" evidence="8">
    <location>
        <begin position="801"/>
        <end position="1060"/>
    </location>
</feature>
<evidence type="ECO:0000313" key="10">
    <source>
        <dbReference type="EMBL" id="KZS92507.1"/>
    </source>
</evidence>
<dbReference type="SUPFAM" id="SSF52172">
    <property type="entry name" value="CheY-like"/>
    <property type="match status" value="1"/>
</dbReference>
<evidence type="ECO:0000313" key="11">
    <source>
        <dbReference type="Proteomes" id="UP000076722"/>
    </source>
</evidence>
<dbReference type="Pfam" id="PF02518">
    <property type="entry name" value="HATPase_c"/>
    <property type="match status" value="1"/>
</dbReference>
<dbReference type="Pfam" id="PF00072">
    <property type="entry name" value="Response_reg"/>
    <property type="match status" value="1"/>
</dbReference>
<organism evidence="10 11">
    <name type="scientific">Sistotremastrum niveocremeum HHB9708</name>
    <dbReference type="NCBI Taxonomy" id="1314777"/>
    <lineage>
        <taxon>Eukaryota</taxon>
        <taxon>Fungi</taxon>
        <taxon>Dikarya</taxon>
        <taxon>Basidiomycota</taxon>
        <taxon>Agaricomycotina</taxon>
        <taxon>Agaricomycetes</taxon>
        <taxon>Sistotremastrales</taxon>
        <taxon>Sistotremastraceae</taxon>
        <taxon>Sertulicium</taxon>
        <taxon>Sertulicium niveocremeum</taxon>
    </lineage>
</organism>
<feature type="compositionally biased region" description="Low complexity" evidence="7">
    <location>
        <begin position="9"/>
        <end position="18"/>
    </location>
</feature>
<dbReference type="InterPro" id="IPR029016">
    <property type="entry name" value="GAF-like_dom_sf"/>
</dbReference>
<dbReference type="STRING" id="1314777.A0A164TMY5"/>
<dbReference type="Gene3D" id="3.30.450.40">
    <property type="match status" value="1"/>
</dbReference>
<accession>A0A164TMY5</accession>
<name>A0A164TMY5_9AGAM</name>
<feature type="compositionally biased region" description="Low complexity" evidence="7">
    <location>
        <begin position="1281"/>
        <end position="1295"/>
    </location>
</feature>
<feature type="compositionally biased region" description="Polar residues" evidence="7">
    <location>
        <begin position="76"/>
        <end position="88"/>
    </location>
</feature>
<sequence>MARPPIGQRSSPRYSSSSDMLIQSRYLERQTSEQTGLSSATSLHIEQPDWNTFAIAYASGLWNPHRPPDSPDLSIFQPSTKLQPSEGQATPVDYRKPAPYSRRPLVSEASSSETAIPRLSQERRTESSSSSSVVSPASTTAGSSASSAPSSILQRNADSETSLAKRRNNVPKAMQDLPTMVQSDGGSMSDTMLPSPSLTAESRKRHSRRAEASTSRDSVQLAATMRLAGSNVTVAPLALPSPEFELVDPMRGVTACIPGTPGTTPGVDAGGVPKPRLNEFWQGTQDVGSIEEAKPSPSPAEEVSIPVPVSSCSQESTKAPTQSMSLSAPLNCFPSHDDDQVDYFNVRGSSSSPKTSQIFTRPHDASMGRHPRSEPVLPPNALLGAASRQTSYSSASSDNGYRVSPFLPSGLLVSENVNIQDFFASNGWLCAPYPVNEADRRRALYRFNILYTHKDSHFDRIVHLVKLVFQTKLVAISLVDTHDQWSKAQAGMSIDPIHRDYSFCSHTVLQKSDEPMVVLDLRKDWRFARHPFVIEDPNMRFYAGAPLRTADGLNIGSLCLLDDHPRGEFSPRQRHTLKEFAAVVMREMELWRDKIQLRIRDRIQSSMEKFTRECLQIDSQAESAKDPAALFRRGAMEKIYSRAAELVKKTLDAEGACVMDVSRFEVLETTDSSEGHMSVLLHGADIAESSKEHALSNEEYSKITEFFTRHPDGIVADSVIPSWFQNILPPNIMHALIVPIFNIDQHPFALLCAYNTTAVSKNFLDGHELSYLRAIGVIILSAVLKRRMILADKAKSLFISNISHELRTPLHGILAAAELLSDTALNHHQQSFLQTVQACGASLVETVNHVLDYTKLSGNTKAGGVENVIMPAKVDLMQLVEEAAEGCWIGFRARTPASGGSEIGSVYSPPNVLSSTVSRPLNTVETVVDIGQREQGWTVICEKGGIRRILMNLIGNSLKFTKDGYIHVSLNQLPPSETTPPSKIRLELCVSDTGKGISKDFLQNQLFHPFSQENPLQTGTGLGLAIVHSIVRSEAVGGRLEVSSTEGVGTEIKIILEADAVNDHNFEGIDDEPRFKEGQNSTLTICLLGFDMPLRSTKLLKETITRYLHDWWGFNVVSELDSTVDIILINENASYLAETHDSRETLRPVIVLSSARGDSYLLSLLEAYERAGGLCRALFKPGGPSRLRKMLKLCVHYINLRGSRPQPPPEIQQESSAQGVSPPTPLQPSFDITGHPAPAPLQRRRSDEVRKALQRPPMSARSTTYHNASINWKKDEPLANSPASSISGSGPSSPGLTVPVGTGGMLLKSSIGTVNAGPSPRVLIIEDNAILRSLLAKWLVTKKYEHCEAVDGQDGVNVFRDKGKFDIVLLDLSMPVLDGVQATSQIRQIEAERRAKALSENISGTVLQLRATRILALTGMSSLEYKRKAFEAGVDGYLVKPVAFKTLDAMFHQLGIS</sequence>
<evidence type="ECO:0000256" key="4">
    <source>
        <dbReference type="ARBA" id="ARBA00022679"/>
    </source>
</evidence>
<dbReference type="Proteomes" id="UP000076722">
    <property type="component" value="Unassembled WGS sequence"/>
</dbReference>
<feature type="compositionally biased region" description="Polar residues" evidence="7">
    <location>
        <begin position="347"/>
        <end position="359"/>
    </location>
</feature>
<evidence type="ECO:0000256" key="5">
    <source>
        <dbReference type="ARBA" id="ARBA00022777"/>
    </source>
</evidence>